<dbReference type="Gene3D" id="3.40.50.1820">
    <property type="entry name" value="alpha/beta hydrolase"/>
    <property type="match status" value="1"/>
</dbReference>
<keyword evidence="2" id="KW-0575">Peroxidase</keyword>
<dbReference type="GO" id="GO:0016020">
    <property type="term" value="C:membrane"/>
    <property type="evidence" value="ECO:0007669"/>
    <property type="project" value="TreeGrafter"/>
</dbReference>
<evidence type="ECO:0000259" key="1">
    <source>
        <dbReference type="Pfam" id="PF00561"/>
    </source>
</evidence>
<dbReference type="Pfam" id="PF00561">
    <property type="entry name" value="Abhydrolase_1"/>
    <property type="match status" value="1"/>
</dbReference>
<keyword evidence="2" id="KW-0560">Oxidoreductase</keyword>
<evidence type="ECO:0000313" key="3">
    <source>
        <dbReference type="Proteomes" id="UP000051931"/>
    </source>
</evidence>
<reference evidence="2 3" key="1">
    <citation type="journal article" date="2015" name="Genome Announc.">
        <title>Expanding the biotechnology potential of lactobacilli through comparative genomics of 213 strains and associated genera.</title>
        <authorList>
            <person name="Sun Z."/>
            <person name="Harris H.M."/>
            <person name="McCann A."/>
            <person name="Guo C."/>
            <person name="Argimon S."/>
            <person name="Zhang W."/>
            <person name="Yang X."/>
            <person name="Jeffery I.B."/>
            <person name="Cooney J.C."/>
            <person name="Kagawa T.F."/>
            <person name="Liu W."/>
            <person name="Song Y."/>
            <person name="Salvetti E."/>
            <person name="Wrobel A."/>
            <person name="Rasinkangas P."/>
            <person name="Parkhill J."/>
            <person name="Rea M.C."/>
            <person name="O'Sullivan O."/>
            <person name="Ritari J."/>
            <person name="Douillard F.P."/>
            <person name="Paul Ross R."/>
            <person name="Yang R."/>
            <person name="Briner A.E."/>
            <person name="Felis G.E."/>
            <person name="de Vos W.M."/>
            <person name="Barrangou R."/>
            <person name="Klaenhammer T.R."/>
            <person name="Caufield P.W."/>
            <person name="Cui Y."/>
            <person name="Zhang H."/>
            <person name="O'Toole P.W."/>
        </authorList>
    </citation>
    <scope>NUCLEOTIDE SEQUENCE [LARGE SCALE GENOMIC DNA]</scope>
    <source>
        <strain evidence="2 3">DSM 15354</strain>
    </source>
</reference>
<dbReference type="InterPro" id="IPR000073">
    <property type="entry name" value="AB_hydrolase_1"/>
</dbReference>
<dbReference type="InterPro" id="IPR050266">
    <property type="entry name" value="AB_hydrolase_sf"/>
</dbReference>
<dbReference type="OrthoDB" id="9805423at2"/>
<dbReference type="SUPFAM" id="SSF53474">
    <property type="entry name" value="alpha/beta-Hydrolases"/>
    <property type="match status" value="1"/>
</dbReference>
<comment type="caution">
    <text evidence="2">The sequence shown here is derived from an EMBL/GenBank/DDBJ whole genome shotgun (WGS) entry which is preliminary data.</text>
</comment>
<dbReference type="AlphaFoldDB" id="A0A0R1S3P0"/>
<dbReference type="InterPro" id="IPR029058">
    <property type="entry name" value="AB_hydrolase_fold"/>
</dbReference>
<dbReference type="Proteomes" id="UP000051931">
    <property type="component" value="Unassembled WGS sequence"/>
</dbReference>
<evidence type="ECO:0000313" key="2">
    <source>
        <dbReference type="EMBL" id="KRL63680.1"/>
    </source>
</evidence>
<protein>
    <submittedName>
        <fullName evidence="2">Halo peroxidase</fullName>
    </submittedName>
</protein>
<keyword evidence="3" id="KW-1185">Reference proteome</keyword>
<dbReference type="GO" id="GO:0004601">
    <property type="term" value="F:peroxidase activity"/>
    <property type="evidence" value="ECO:0007669"/>
    <property type="project" value="UniProtKB-KW"/>
</dbReference>
<dbReference type="STRING" id="1122152.GCA_000425905_00355"/>
<dbReference type="PANTHER" id="PTHR43798:SF33">
    <property type="entry name" value="HYDROLASE, PUTATIVE (AFU_ORTHOLOGUE AFUA_2G14860)-RELATED"/>
    <property type="match status" value="1"/>
</dbReference>
<accession>A0A0R1S3P0</accession>
<dbReference type="PATRIC" id="fig|1122152.4.peg.597"/>
<feature type="domain" description="AB hydrolase-1" evidence="1">
    <location>
        <begin position="21"/>
        <end position="247"/>
    </location>
</feature>
<dbReference type="RefSeq" id="WP_027825647.1">
    <property type="nucleotide sequence ID" value="NZ_AZFB01000002.1"/>
</dbReference>
<dbReference type="eggNOG" id="COG2267">
    <property type="taxonomic scope" value="Bacteria"/>
</dbReference>
<organism evidence="2 3">
    <name type="scientific">Lactobacillus psittaci DSM 15354</name>
    <dbReference type="NCBI Taxonomy" id="1122152"/>
    <lineage>
        <taxon>Bacteria</taxon>
        <taxon>Bacillati</taxon>
        <taxon>Bacillota</taxon>
        <taxon>Bacilli</taxon>
        <taxon>Lactobacillales</taxon>
        <taxon>Lactobacillaceae</taxon>
        <taxon>Lactobacillus</taxon>
    </lineage>
</organism>
<gene>
    <name evidence="2" type="ORF">FC23_GL000589</name>
</gene>
<dbReference type="EMBL" id="AZFB01000002">
    <property type="protein sequence ID" value="KRL63680.1"/>
    <property type="molecule type" value="Genomic_DNA"/>
</dbReference>
<name>A0A0R1S3P0_9LACO</name>
<proteinExistence type="predicted"/>
<sequence>MEFKTSDHVTLHYTDTQTDLPALVCLPGIGASGQLFKRMVELLLDKYRVLVLDPRNQGLSQRTYRGQRMSRHALDLEEFLASLNLNNVIAVGNSMGASTLFAYASLFGKGRLAAMVDLDQPPKMINDDSWNFGYQDLTWDNFPISLKYHDTVHANYVRVNPEIATPVKLERQEHPYDEEANYNFLCDHAFQDWRDVVMDLTIPLLVLAGEKSPYFNCEFAQAMTYINDKIESHVISECGHILQAERPEETTKAILSFLKKNGL</sequence>
<dbReference type="PANTHER" id="PTHR43798">
    <property type="entry name" value="MONOACYLGLYCEROL LIPASE"/>
    <property type="match status" value="1"/>
</dbReference>